<dbReference type="AlphaFoldDB" id="L0GY59"/>
<protein>
    <submittedName>
        <fullName evidence="1">Putative methyltransferase</fullName>
    </submittedName>
</protein>
<organism evidence="1 2">
    <name type="scientific">Thioflavicoccus mobilis 8321</name>
    <dbReference type="NCBI Taxonomy" id="765912"/>
    <lineage>
        <taxon>Bacteria</taxon>
        <taxon>Pseudomonadati</taxon>
        <taxon>Pseudomonadota</taxon>
        <taxon>Gammaproteobacteria</taxon>
        <taxon>Chromatiales</taxon>
        <taxon>Chromatiaceae</taxon>
        <taxon>Thioflavicoccus</taxon>
    </lineage>
</organism>
<dbReference type="Gene3D" id="3.40.50.150">
    <property type="entry name" value="Vaccinia Virus protein VP39"/>
    <property type="match status" value="1"/>
</dbReference>
<name>L0GY59_9GAMM</name>
<gene>
    <name evidence="1" type="ORF">Thimo_1532</name>
</gene>
<dbReference type="InterPro" id="IPR019410">
    <property type="entry name" value="Methyltransf_16"/>
</dbReference>
<accession>L0GY59</accession>
<dbReference type="PANTHER" id="PTHR14614">
    <property type="entry name" value="HEPATOCELLULAR CARCINOMA-ASSOCIATED ANTIGEN"/>
    <property type="match status" value="1"/>
</dbReference>
<dbReference type="STRING" id="765912.Thimo_1532"/>
<dbReference type="RefSeq" id="WP_015280456.1">
    <property type="nucleotide sequence ID" value="NC_019940.1"/>
</dbReference>
<dbReference type="HOGENOM" id="CLU_088956_0_0_6"/>
<reference evidence="1 2" key="1">
    <citation type="submission" date="2011-09" db="EMBL/GenBank/DDBJ databases">
        <title>Complete sequence of chromosome of Thioflavicoccus mobilis 8321.</title>
        <authorList>
            <consortium name="US DOE Joint Genome Institute"/>
            <person name="Lucas S."/>
            <person name="Han J."/>
            <person name="Lapidus A."/>
            <person name="Cheng J.-F."/>
            <person name="Goodwin L."/>
            <person name="Pitluck S."/>
            <person name="Peters L."/>
            <person name="Ovchinnikova G."/>
            <person name="Lu M."/>
            <person name="Detter J.C."/>
            <person name="Han C."/>
            <person name="Tapia R."/>
            <person name="Land M."/>
            <person name="Hauser L."/>
            <person name="Kyrpides N."/>
            <person name="Ivanova N."/>
            <person name="Pagani I."/>
            <person name="Vogl K."/>
            <person name="Liu Z."/>
            <person name="Imhoff J."/>
            <person name="Thiel V."/>
            <person name="Frigaard N.-U."/>
            <person name="Bryant D."/>
            <person name="Woyke T."/>
        </authorList>
    </citation>
    <scope>NUCLEOTIDE SEQUENCE [LARGE SCALE GENOMIC DNA]</scope>
    <source>
        <strain evidence="1 2">8321</strain>
    </source>
</reference>
<evidence type="ECO:0000313" key="2">
    <source>
        <dbReference type="Proteomes" id="UP000010816"/>
    </source>
</evidence>
<dbReference type="KEGG" id="tmb:Thimo_1532"/>
<proteinExistence type="predicted"/>
<dbReference type="GO" id="GO:0032259">
    <property type="term" value="P:methylation"/>
    <property type="evidence" value="ECO:0007669"/>
    <property type="project" value="UniProtKB-KW"/>
</dbReference>
<dbReference type="EMBL" id="CP003051">
    <property type="protein sequence ID" value="AGA90315.1"/>
    <property type="molecule type" value="Genomic_DNA"/>
</dbReference>
<dbReference type="eggNOG" id="COG3897">
    <property type="taxonomic scope" value="Bacteria"/>
</dbReference>
<dbReference type="Proteomes" id="UP000010816">
    <property type="component" value="Chromosome"/>
</dbReference>
<dbReference type="SUPFAM" id="SSF53335">
    <property type="entry name" value="S-adenosyl-L-methionine-dependent methyltransferases"/>
    <property type="match status" value="1"/>
</dbReference>
<keyword evidence="2" id="KW-1185">Reference proteome</keyword>
<dbReference type="GO" id="GO:0008168">
    <property type="term" value="F:methyltransferase activity"/>
    <property type="evidence" value="ECO:0007669"/>
    <property type="project" value="UniProtKB-KW"/>
</dbReference>
<keyword evidence="1" id="KW-0489">Methyltransferase</keyword>
<dbReference type="Pfam" id="PF10294">
    <property type="entry name" value="Methyltransf_16"/>
    <property type="match status" value="1"/>
</dbReference>
<evidence type="ECO:0000313" key="1">
    <source>
        <dbReference type="EMBL" id="AGA90315.1"/>
    </source>
</evidence>
<dbReference type="InterPro" id="IPR029063">
    <property type="entry name" value="SAM-dependent_MTases_sf"/>
</dbReference>
<keyword evidence="1" id="KW-0808">Transferase</keyword>
<sequence>MSVEHVRISCGIRILQQKHPLIRSLRKAGSEPTIYGTRVWQSSLMLIEYLREHPLIERQRIIEIGCGWGLVGIFCAKRFAADVLLTDVDEQVFPYALAHANLNEVTVQTERACFDSLAEASLRGRNVIVGADVCFWPELTSQLRRLIARAASFGIERVVIADPGRTTFMRLAEYCQRHFMATMTPYRMSTRTKSGGFILIVENLR</sequence>
<dbReference type="CDD" id="cd02440">
    <property type="entry name" value="AdoMet_MTases"/>
    <property type="match status" value="1"/>
</dbReference>